<protein>
    <submittedName>
        <fullName evidence="10">Aldehyde dehydrogenase family protein</fullName>
    </submittedName>
</protein>
<evidence type="ECO:0000313" key="11">
    <source>
        <dbReference type="Proteomes" id="UP001151309"/>
    </source>
</evidence>
<dbReference type="EMBL" id="JAPZLT010000012">
    <property type="protein sequence ID" value="MCZ7911535.1"/>
    <property type="molecule type" value="Genomic_DNA"/>
</dbReference>
<dbReference type="PROSITE" id="PS00687">
    <property type="entry name" value="ALDEHYDE_DEHYDR_GLU"/>
    <property type="match status" value="1"/>
</dbReference>
<dbReference type="FunFam" id="3.40.309.10:FF:000012">
    <property type="entry name" value="Betaine aldehyde dehydrogenase"/>
    <property type="match status" value="1"/>
</dbReference>
<dbReference type="GO" id="GO:0046872">
    <property type="term" value="F:metal ion binding"/>
    <property type="evidence" value="ECO:0007669"/>
    <property type="project" value="UniProtKB-KW"/>
</dbReference>
<dbReference type="Pfam" id="PF00171">
    <property type="entry name" value="Aldedh"/>
    <property type="match status" value="1"/>
</dbReference>
<accession>A0A9X3KGU9</accession>
<dbReference type="Gene3D" id="3.40.309.10">
    <property type="entry name" value="Aldehyde Dehydrogenase, Chain A, domain 2"/>
    <property type="match status" value="1"/>
</dbReference>
<keyword evidence="2" id="KW-0479">Metal-binding</keyword>
<dbReference type="RefSeq" id="WP_269832394.1">
    <property type="nucleotide sequence ID" value="NZ_JAPZLT010000012.1"/>
</dbReference>
<evidence type="ECO:0000256" key="2">
    <source>
        <dbReference type="ARBA" id="ARBA00022723"/>
    </source>
</evidence>
<evidence type="ECO:0000256" key="6">
    <source>
        <dbReference type="ARBA" id="ARBA00023097"/>
    </source>
</evidence>
<evidence type="ECO:0000256" key="8">
    <source>
        <dbReference type="RuleBase" id="RU003345"/>
    </source>
</evidence>
<sequence length="487" mass="51779">MPSTFNPELVEAPIGHWIGNKFITGQPGIELHRPSDGTSYASCPVGSAETVDHAVSTAKKALQTSGWGTCRPRERTEAMQRWADMIVADAEKIGQLESLSSSRPISQSVSVDVAVTAEQIRFFAEMADKEGGDVIPTDGNHLGMVLSEPYGVVGAITPWNVPVSMAGWKIGPALAAGNAIVLKPSELTPFSTLYIAQLAVKAGIPAGIVNIVLGDGLTTGASLIAHPDIAKVSFTGSTIAGAAIMKTIASTQIKPMTLELGGKSPQVVFSSADLNVAARCIARSILLNAGQTCVAGTRVIVDKRVSAEFVTLLSAAMTSYRAGATWDEATDYSPVISERQLSRIESIVDAAVFEGAEAIIGGKRMDRKGYFYEPTILSNVEKDSPALVEEIFGPVITVQTFEAEEEAFALSDHPTYGLAAGVFSKDLQQALRAVKRIEAGTVWVNRYGRSRDHILPTGGYKASGIGKDLGREAYKSNRRQKSVLIEI</sequence>
<feature type="active site" evidence="7">
    <location>
        <position position="259"/>
    </location>
</feature>
<evidence type="ECO:0000313" key="10">
    <source>
        <dbReference type="EMBL" id="MCZ7911535.1"/>
    </source>
</evidence>
<dbReference type="Proteomes" id="UP001151309">
    <property type="component" value="Unassembled WGS sequence"/>
</dbReference>
<name>A0A9X3KGU9_9HYPH</name>
<evidence type="ECO:0000256" key="7">
    <source>
        <dbReference type="PROSITE-ProRule" id="PRU10007"/>
    </source>
</evidence>
<dbReference type="PANTHER" id="PTHR11699">
    <property type="entry name" value="ALDEHYDE DEHYDROGENASE-RELATED"/>
    <property type="match status" value="1"/>
</dbReference>
<evidence type="ECO:0000259" key="9">
    <source>
        <dbReference type="Pfam" id="PF00171"/>
    </source>
</evidence>
<dbReference type="InterPro" id="IPR029510">
    <property type="entry name" value="Ald_DH_CS_GLU"/>
</dbReference>
<evidence type="ECO:0000256" key="4">
    <source>
        <dbReference type="ARBA" id="ARBA00022958"/>
    </source>
</evidence>
<keyword evidence="3" id="KW-0521">NADP</keyword>
<keyword evidence="4" id="KW-0630">Potassium</keyword>
<evidence type="ECO:0000256" key="3">
    <source>
        <dbReference type="ARBA" id="ARBA00022857"/>
    </source>
</evidence>
<keyword evidence="11" id="KW-1185">Reference proteome</keyword>
<evidence type="ECO:0000256" key="1">
    <source>
        <dbReference type="ARBA" id="ARBA00009986"/>
    </source>
</evidence>
<dbReference type="PROSITE" id="PS00070">
    <property type="entry name" value="ALDEHYDE_DEHYDR_CYS"/>
    <property type="match status" value="1"/>
</dbReference>
<comment type="caution">
    <text evidence="10">The sequence shown here is derived from an EMBL/GenBank/DDBJ whole genome shotgun (WGS) entry which is preliminary data.</text>
</comment>
<dbReference type="GO" id="GO:0004030">
    <property type="term" value="F:aldehyde dehydrogenase [NAD(P)+] activity"/>
    <property type="evidence" value="ECO:0007669"/>
    <property type="project" value="UniProtKB-ARBA"/>
</dbReference>
<gene>
    <name evidence="10" type="ORF">O9X94_19605</name>
</gene>
<reference evidence="10" key="1">
    <citation type="submission" date="2022-12" db="EMBL/GenBank/DDBJ databases">
        <title>Draft genome sequences of 22 rhizogenic Agrobacterium biovar 1 strains, the causative agent of hairy root disease.</title>
        <authorList>
            <person name="Kim N."/>
            <person name="Vargas P."/>
            <person name="Rediers H."/>
        </authorList>
    </citation>
    <scope>NUCLEOTIDE SEQUENCE</scope>
    <source>
        <strain evidence="10">ST07.17.026</strain>
    </source>
</reference>
<organism evidence="10 11">
    <name type="scientific">Agrobacterium leguminum</name>
    <dbReference type="NCBI Taxonomy" id="2792015"/>
    <lineage>
        <taxon>Bacteria</taxon>
        <taxon>Pseudomonadati</taxon>
        <taxon>Pseudomonadota</taxon>
        <taxon>Alphaproteobacteria</taxon>
        <taxon>Hyphomicrobiales</taxon>
        <taxon>Rhizobiaceae</taxon>
        <taxon>Rhizobium/Agrobacterium group</taxon>
        <taxon>Agrobacterium</taxon>
    </lineage>
</organism>
<dbReference type="InterPro" id="IPR016160">
    <property type="entry name" value="Ald_DH_CS_CYS"/>
</dbReference>
<comment type="similarity">
    <text evidence="1 8">Belongs to the aldehyde dehydrogenase family.</text>
</comment>
<feature type="domain" description="Aldehyde dehydrogenase" evidence="9">
    <location>
        <begin position="29"/>
        <end position="482"/>
    </location>
</feature>
<dbReference type="InterPro" id="IPR016162">
    <property type="entry name" value="Ald_DH_N"/>
</dbReference>
<keyword evidence="6" id="KW-0558">Oxidation</keyword>
<proteinExistence type="inferred from homology"/>
<dbReference type="InterPro" id="IPR016161">
    <property type="entry name" value="Ald_DH/histidinol_DH"/>
</dbReference>
<dbReference type="AlphaFoldDB" id="A0A9X3KGU9"/>
<keyword evidence="5 8" id="KW-0560">Oxidoreductase</keyword>
<dbReference type="InterPro" id="IPR015590">
    <property type="entry name" value="Aldehyde_DH_dom"/>
</dbReference>
<dbReference type="InterPro" id="IPR016163">
    <property type="entry name" value="Ald_DH_C"/>
</dbReference>
<evidence type="ECO:0000256" key="5">
    <source>
        <dbReference type="ARBA" id="ARBA00023002"/>
    </source>
</evidence>
<dbReference type="FunFam" id="3.40.605.10:FF:000001">
    <property type="entry name" value="Aldehyde dehydrogenase 1"/>
    <property type="match status" value="1"/>
</dbReference>
<dbReference type="Gene3D" id="3.40.605.10">
    <property type="entry name" value="Aldehyde Dehydrogenase, Chain A, domain 1"/>
    <property type="match status" value="1"/>
</dbReference>
<dbReference type="SUPFAM" id="SSF53720">
    <property type="entry name" value="ALDH-like"/>
    <property type="match status" value="1"/>
</dbReference>